<dbReference type="OrthoDB" id="9804721at2"/>
<evidence type="ECO:0000256" key="1">
    <source>
        <dbReference type="ARBA" id="ARBA00008791"/>
    </source>
</evidence>
<evidence type="ECO:0000313" key="4">
    <source>
        <dbReference type="Proteomes" id="UP000195273"/>
    </source>
</evidence>
<feature type="domain" description="UspA" evidence="2">
    <location>
        <begin position="205"/>
        <end position="282"/>
    </location>
</feature>
<evidence type="ECO:0000313" key="3">
    <source>
        <dbReference type="EMBL" id="ARU00691.1"/>
    </source>
</evidence>
<dbReference type="Pfam" id="PF00582">
    <property type="entry name" value="Usp"/>
    <property type="match status" value="1"/>
</dbReference>
<reference evidence="3 4" key="1">
    <citation type="submission" date="2017-05" db="EMBL/GenBank/DDBJ databases">
        <title>Genome Sequence of Loktanella vestfoldensis Strain SMR4r Isolated from a Culture of the Diatom Skeletonema marinoi.</title>
        <authorList>
            <person name="Topel M."/>
            <person name="Pinder M.I.M."/>
            <person name="Johansson O.N."/>
            <person name="Kourtchenko O."/>
            <person name="Godhe A."/>
            <person name="Clarke A.K."/>
        </authorList>
    </citation>
    <scope>NUCLEOTIDE SEQUENCE [LARGE SCALE GENOMIC DNA]</scope>
    <source>
        <strain evidence="3 4">SMR4r</strain>
    </source>
</reference>
<dbReference type="KEGG" id="lvs:LOKVESSMR4R_01372"/>
<protein>
    <submittedName>
        <fullName evidence="3">Universal stress protein family protein</fullName>
    </submittedName>
</protein>
<dbReference type="EMBL" id="CP021431">
    <property type="protein sequence ID" value="ARU00691.1"/>
    <property type="molecule type" value="Genomic_DNA"/>
</dbReference>
<dbReference type="AlphaFoldDB" id="A0A1Y0EBG4"/>
<proteinExistence type="inferred from homology"/>
<comment type="similarity">
    <text evidence="1">Belongs to the universal stress protein A family.</text>
</comment>
<dbReference type="CDD" id="cd00293">
    <property type="entry name" value="USP-like"/>
    <property type="match status" value="1"/>
</dbReference>
<dbReference type="PANTHER" id="PTHR46268:SF15">
    <property type="entry name" value="UNIVERSAL STRESS PROTEIN HP_0031"/>
    <property type="match status" value="1"/>
</dbReference>
<sequence length="283" mass="30145">MLKSILVPVRGDGMVATVLAHAAELAKQHDAQVNVVHCRVQPKDLLPQGVPLNDFARKVMLEQAVELANRQEDHLRGILHRLARDFGLGEAGDTAGMATCTFTEEPGRMADVVRHAGRLSDLIVLPKPQRENNLGPTSLKSALYGAGRPVLICPGQLQPDATFAQHVAVGWNGSLPAARAVASSLDIVHAAKRVSILTGGKLQPHGPTAEELAIYYALRGISAEIVPFDGKDPATALLATCDSIGASLLVTGAYSHSHETEMLFGGNTQRIVDMTEMPVLMAH</sequence>
<gene>
    <name evidence="3" type="ORF">LOKVESSMR4R_01372</name>
</gene>
<dbReference type="SUPFAM" id="SSF52402">
    <property type="entry name" value="Adenine nucleotide alpha hydrolases-like"/>
    <property type="match status" value="2"/>
</dbReference>
<keyword evidence="4" id="KW-1185">Reference proteome</keyword>
<organism evidence="3 4">
    <name type="scientific">Yoonia vestfoldensis</name>
    <dbReference type="NCBI Taxonomy" id="245188"/>
    <lineage>
        <taxon>Bacteria</taxon>
        <taxon>Pseudomonadati</taxon>
        <taxon>Pseudomonadota</taxon>
        <taxon>Alphaproteobacteria</taxon>
        <taxon>Rhodobacterales</taxon>
        <taxon>Paracoccaceae</taxon>
        <taxon>Yoonia</taxon>
    </lineage>
</organism>
<accession>A0A1Y0EBG4</accession>
<name>A0A1Y0EBG4_9RHOB</name>
<dbReference type="InterPro" id="IPR006016">
    <property type="entry name" value="UspA"/>
</dbReference>
<dbReference type="Proteomes" id="UP000195273">
    <property type="component" value="Chromosome"/>
</dbReference>
<dbReference type="PANTHER" id="PTHR46268">
    <property type="entry name" value="STRESS RESPONSE PROTEIN NHAX"/>
    <property type="match status" value="1"/>
</dbReference>
<dbReference type="Gene3D" id="3.40.50.12370">
    <property type="match status" value="1"/>
</dbReference>
<evidence type="ECO:0000259" key="2">
    <source>
        <dbReference type="Pfam" id="PF00582"/>
    </source>
</evidence>
<dbReference type="RefSeq" id="WP_087206905.1">
    <property type="nucleotide sequence ID" value="NZ_CP021431.1"/>
</dbReference>